<dbReference type="Pfam" id="PF06296">
    <property type="entry name" value="RelE"/>
    <property type="match status" value="1"/>
</dbReference>
<dbReference type="EMBL" id="CP038594">
    <property type="protein sequence ID" value="QBY65744.1"/>
    <property type="molecule type" value="Genomic_DNA"/>
</dbReference>
<sequence length="117" mass="13156">MNLLHFIETKVFQRVIDGLLSPDELREFQEVLRQDPTAGDTISGTGGCRKIRWALPGMGKSGGIRVIYYYLTADNEVFLLIAYPKNEKDNLTNAEKNQLKKAVEGIEQASQEARGKK</sequence>
<reference evidence="1" key="3">
    <citation type="submission" date="2019-04" db="EMBL/GenBank/DDBJ databases">
        <authorList>
            <consortium name="NCBI Pathogen Detection Project"/>
        </authorList>
    </citation>
    <scope>NUCLEOTIDE SEQUENCE</scope>
    <source>
        <strain evidence="1">Salmonella enterica</strain>
    </source>
</reference>
<keyword evidence="2" id="KW-0614">Plasmid</keyword>
<gene>
    <name evidence="2" type="ORF">E5F22_24080</name>
    <name evidence="1" type="ORF">G2801_23610</name>
</gene>
<name>A0A4P7M3R6_SALSE</name>
<reference evidence="1" key="1">
    <citation type="journal article" date="2018" name="Genome Biol.">
        <title>SKESA: strategic k-mer extension for scrupulous assemblies.</title>
        <authorList>
            <person name="Souvorov A."/>
            <person name="Agarwala R."/>
            <person name="Lipman D.J."/>
        </authorList>
    </citation>
    <scope>NUCLEOTIDE SEQUENCE</scope>
    <source>
        <strain evidence="1">Salmonella enterica</strain>
    </source>
</reference>
<organism evidence="2 3">
    <name type="scientific">Salmonella senftenberg</name>
    <dbReference type="NCBI Taxonomy" id="28150"/>
    <lineage>
        <taxon>Bacteria</taxon>
        <taxon>Pseudomonadati</taxon>
        <taxon>Pseudomonadota</taxon>
        <taxon>Gammaproteobacteria</taxon>
        <taxon>Enterobacterales</taxon>
        <taxon>Enterobacteriaceae</taxon>
        <taxon>Salmonella</taxon>
    </lineage>
</organism>
<geneLocation type="plasmid" evidence="2">
    <name>pSA20130280.1</name>
</geneLocation>
<evidence type="ECO:0000313" key="3">
    <source>
        <dbReference type="Proteomes" id="UP000295223"/>
    </source>
</evidence>
<proteinExistence type="predicted"/>
<dbReference type="RefSeq" id="WP_001763177.1">
    <property type="nucleotide sequence ID" value="NZ_CP038592.1"/>
</dbReference>
<dbReference type="PIRSF" id="PIRSF039032">
    <property type="entry name" value="HigB-2"/>
    <property type="match status" value="1"/>
</dbReference>
<reference evidence="2 3" key="2">
    <citation type="submission" date="2019-04" db="EMBL/GenBank/DDBJ databases">
        <title>Development of a multi-locus typing scheme for an Enterobacteriaceae linear plasmid that mediates inter-species transfer of flagella.</title>
        <authorList>
            <person name="Robertson J."/>
            <person name="Lin J."/>
            <person name="Wren-Hedegus A."/>
            <person name="Arya G."/>
            <person name="Carrillo C."/>
            <person name="Nash J.H.E."/>
        </authorList>
    </citation>
    <scope>NUCLEOTIDE SEQUENCE [LARGE SCALE GENOMIC DNA]</scope>
    <source>
        <strain evidence="2 3">SA20130280</strain>
        <plasmid evidence="3">psa20130280.1</plasmid>
        <plasmid evidence="2">pSA20130280.1</plasmid>
    </source>
</reference>
<dbReference type="GeneID" id="39817265"/>
<dbReference type="EMBL" id="DAAQSU010000030">
    <property type="protein sequence ID" value="HAE0723585.1"/>
    <property type="molecule type" value="Genomic_DNA"/>
</dbReference>
<dbReference type="AlphaFoldDB" id="A0A4P7M3R6"/>
<dbReference type="InterPro" id="IPR009387">
    <property type="entry name" value="HigB-2"/>
</dbReference>
<evidence type="ECO:0000313" key="2">
    <source>
        <dbReference type="EMBL" id="QBY65744.1"/>
    </source>
</evidence>
<geneLocation type="plasmid" evidence="3">
    <name>psa20130280.1</name>
</geneLocation>
<evidence type="ECO:0000313" key="1">
    <source>
        <dbReference type="EMBL" id="HAE0723585.1"/>
    </source>
</evidence>
<accession>A0A4P7M3R6</accession>
<dbReference type="Proteomes" id="UP000295223">
    <property type="component" value="Plasmid pSA20130280.1"/>
</dbReference>
<protein>
    <submittedName>
        <fullName evidence="2">Addiction module toxin RelE</fullName>
    </submittedName>
</protein>